<sequence length="181" mass="21257">MFTFQKFVIDHYKVQLVMPENSHAAELFRIINQDRETLSRWMPWTPNIKTVEDEAQFLNYARLKMAKQKLFMLTILVNNTPVGMIDLHNIDRKNKRAELGYWLSSNYQGLGIISSSVNLVLDYAFEKLNFHKIILQSDSENGKSIAVAHRLNFTLEAILKDQITYNDDFKDLNIFVKFQHK</sequence>
<dbReference type="Proteomes" id="UP000469952">
    <property type="component" value="Unassembled WGS sequence"/>
</dbReference>
<dbReference type="PANTHER" id="PTHR43441:SF11">
    <property type="entry name" value="RIBOSOMAL-PROTEIN-SERINE ACETYLTRANSFERASE"/>
    <property type="match status" value="1"/>
</dbReference>
<comment type="caution">
    <text evidence="1">The sequence shown here is derived from an EMBL/GenBank/DDBJ whole genome shotgun (WGS) entry which is preliminary data.</text>
</comment>
<dbReference type="GO" id="GO:1990189">
    <property type="term" value="F:protein N-terminal-serine acetyltransferase activity"/>
    <property type="evidence" value="ECO:0007669"/>
    <property type="project" value="TreeGrafter"/>
</dbReference>
<keyword evidence="1" id="KW-0808">Transferase</keyword>
<gene>
    <name evidence="1" type="ORF">GFV13_07425</name>
</gene>
<evidence type="ECO:0000313" key="1">
    <source>
        <dbReference type="EMBL" id="MQR27094.1"/>
    </source>
</evidence>
<dbReference type="Pfam" id="PF13302">
    <property type="entry name" value="Acetyltransf_3"/>
    <property type="match status" value="1"/>
</dbReference>
<dbReference type="Gene3D" id="3.40.630.30">
    <property type="match status" value="1"/>
</dbReference>
<organism evidence="1 2">
    <name type="scientific">Leuconostoc mesenteroides</name>
    <dbReference type="NCBI Taxonomy" id="1245"/>
    <lineage>
        <taxon>Bacteria</taxon>
        <taxon>Bacillati</taxon>
        <taxon>Bacillota</taxon>
        <taxon>Bacilli</taxon>
        <taxon>Lactobacillales</taxon>
        <taxon>Lactobacillaceae</taxon>
        <taxon>Leuconostoc</taxon>
    </lineage>
</organism>
<dbReference type="EMBL" id="WIPA01000010">
    <property type="protein sequence ID" value="MQR27094.1"/>
    <property type="molecule type" value="Genomic_DNA"/>
</dbReference>
<reference evidence="1 2" key="1">
    <citation type="submission" date="2019-10" db="EMBL/GenBank/DDBJ databases">
        <title>WGS of Leuconostoc mesenteroides.</title>
        <authorList>
            <person name="Melo Bolivar J."/>
            <person name="Marino-Ramirez L."/>
            <person name="Villamil Diaz L.M."/>
        </authorList>
    </citation>
    <scope>NUCLEOTIDE SEQUENCE [LARGE SCALE GENOMIC DNA]</scope>
    <source>
        <strain evidence="1 2">M11</strain>
    </source>
</reference>
<protein>
    <submittedName>
        <fullName evidence="1">GNAT family N-acetyltransferase</fullName>
    </submittedName>
</protein>
<dbReference type="CDD" id="cd04301">
    <property type="entry name" value="NAT_SF"/>
    <property type="match status" value="1"/>
</dbReference>
<dbReference type="AlphaFoldDB" id="A0A857JYS6"/>
<dbReference type="SUPFAM" id="SSF55729">
    <property type="entry name" value="Acyl-CoA N-acyltransferases (Nat)"/>
    <property type="match status" value="1"/>
</dbReference>
<name>A0A857JYS6_LEUME</name>
<dbReference type="PROSITE" id="PS51186">
    <property type="entry name" value="GNAT"/>
    <property type="match status" value="1"/>
</dbReference>
<dbReference type="GO" id="GO:0008999">
    <property type="term" value="F:protein-N-terminal-alanine acetyltransferase activity"/>
    <property type="evidence" value="ECO:0007669"/>
    <property type="project" value="TreeGrafter"/>
</dbReference>
<dbReference type="InterPro" id="IPR051908">
    <property type="entry name" value="Ribosomal_N-acetyltransferase"/>
</dbReference>
<dbReference type="InterPro" id="IPR016181">
    <property type="entry name" value="Acyl_CoA_acyltransferase"/>
</dbReference>
<dbReference type="PANTHER" id="PTHR43441">
    <property type="entry name" value="RIBOSOMAL-PROTEIN-SERINE ACETYLTRANSFERASE"/>
    <property type="match status" value="1"/>
</dbReference>
<accession>A0A857JYS6</accession>
<dbReference type="GO" id="GO:0005737">
    <property type="term" value="C:cytoplasm"/>
    <property type="evidence" value="ECO:0007669"/>
    <property type="project" value="TreeGrafter"/>
</dbReference>
<proteinExistence type="predicted"/>
<evidence type="ECO:0000313" key="2">
    <source>
        <dbReference type="Proteomes" id="UP000469952"/>
    </source>
</evidence>
<dbReference type="InterPro" id="IPR000182">
    <property type="entry name" value="GNAT_dom"/>
</dbReference>
<dbReference type="RefSeq" id="WP_059442399.1">
    <property type="nucleotide sequence ID" value="NZ_AP017936.1"/>
</dbReference>